<feature type="domain" description="HAT C-terminal dimerisation" evidence="3">
    <location>
        <begin position="7"/>
        <end position="46"/>
    </location>
</feature>
<organism evidence="4 5">
    <name type="scientific">Hibiscus syriacus</name>
    <name type="common">Rose of Sharon</name>
    <dbReference type="NCBI Taxonomy" id="106335"/>
    <lineage>
        <taxon>Eukaryota</taxon>
        <taxon>Viridiplantae</taxon>
        <taxon>Streptophyta</taxon>
        <taxon>Embryophyta</taxon>
        <taxon>Tracheophyta</taxon>
        <taxon>Spermatophyta</taxon>
        <taxon>Magnoliopsida</taxon>
        <taxon>eudicotyledons</taxon>
        <taxon>Gunneridae</taxon>
        <taxon>Pentapetalae</taxon>
        <taxon>rosids</taxon>
        <taxon>malvids</taxon>
        <taxon>Malvales</taxon>
        <taxon>Malvaceae</taxon>
        <taxon>Malvoideae</taxon>
        <taxon>Hibiscus</taxon>
    </lineage>
</organism>
<name>A0A6A2YT84_HIBSY</name>
<dbReference type="SUPFAM" id="SSF53098">
    <property type="entry name" value="Ribonuclease H-like"/>
    <property type="match status" value="1"/>
</dbReference>
<keyword evidence="2" id="KW-0472">Membrane</keyword>
<feature type="compositionally biased region" description="Low complexity" evidence="1">
    <location>
        <begin position="213"/>
        <end position="229"/>
    </location>
</feature>
<keyword evidence="2" id="KW-0812">Transmembrane</keyword>
<feature type="region of interest" description="Disordered" evidence="1">
    <location>
        <begin position="112"/>
        <end position="134"/>
    </location>
</feature>
<dbReference type="Proteomes" id="UP000436088">
    <property type="component" value="Unassembled WGS sequence"/>
</dbReference>
<evidence type="ECO:0000256" key="1">
    <source>
        <dbReference type="SAM" id="MobiDB-lite"/>
    </source>
</evidence>
<protein>
    <submittedName>
        <fullName evidence="4">Chloroplast thylakoid membrane, putative isoform 2</fullName>
    </submittedName>
</protein>
<feature type="region of interest" description="Disordered" evidence="1">
    <location>
        <begin position="146"/>
        <end position="168"/>
    </location>
</feature>
<feature type="transmembrane region" description="Helical" evidence="2">
    <location>
        <begin position="67"/>
        <end position="87"/>
    </location>
</feature>
<proteinExistence type="predicted"/>
<dbReference type="PANTHER" id="PTHR33740">
    <property type="entry name" value="GPI-ANCHORED ADHESIN-LIKE PROTEIN"/>
    <property type="match status" value="1"/>
</dbReference>
<reference evidence="4" key="1">
    <citation type="submission" date="2019-09" db="EMBL/GenBank/DDBJ databases">
        <title>Draft genome information of white flower Hibiscus syriacus.</title>
        <authorList>
            <person name="Kim Y.-M."/>
        </authorList>
    </citation>
    <scope>NUCLEOTIDE SEQUENCE [LARGE SCALE GENOMIC DNA]</scope>
    <source>
        <strain evidence="4">YM2019G1</strain>
    </source>
</reference>
<feature type="compositionally biased region" description="Polar residues" evidence="1">
    <location>
        <begin position="117"/>
        <end position="130"/>
    </location>
</feature>
<dbReference type="Pfam" id="PF05699">
    <property type="entry name" value="Dimer_Tnp_hAT"/>
    <property type="match status" value="1"/>
</dbReference>
<feature type="transmembrane region" description="Helical" evidence="2">
    <location>
        <begin position="33"/>
        <end position="55"/>
    </location>
</feature>
<evidence type="ECO:0000256" key="2">
    <source>
        <dbReference type="SAM" id="Phobius"/>
    </source>
</evidence>
<keyword evidence="5" id="KW-1185">Reference proteome</keyword>
<dbReference type="PANTHER" id="PTHR33740:SF3">
    <property type="entry name" value="GPI-ANCHORED ADHESIN-LIKE PROTEIN"/>
    <property type="match status" value="1"/>
</dbReference>
<accession>A0A6A2YT84</accession>
<dbReference type="InterPro" id="IPR012337">
    <property type="entry name" value="RNaseH-like_sf"/>
</dbReference>
<evidence type="ECO:0000259" key="3">
    <source>
        <dbReference type="Pfam" id="PF05699"/>
    </source>
</evidence>
<dbReference type="InterPro" id="IPR008906">
    <property type="entry name" value="HATC_C_dom"/>
</dbReference>
<dbReference type="AlphaFoldDB" id="A0A6A2YT84"/>
<feature type="region of interest" description="Disordered" evidence="1">
    <location>
        <begin position="200"/>
        <end position="230"/>
    </location>
</feature>
<evidence type="ECO:0000313" key="5">
    <source>
        <dbReference type="Proteomes" id="UP000436088"/>
    </source>
</evidence>
<keyword evidence="2" id="KW-1133">Transmembrane helix</keyword>
<comment type="caution">
    <text evidence="4">The sequence shown here is derived from an EMBL/GenBank/DDBJ whole genome shotgun (WGS) entry which is preliminary data.</text>
</comment>
<evidence type="ECO:0000313" key="4">
    <source>
        <dbReference type="EMBL" id="KAE8682335.1"/>
    </source>
</evidence>
<gene>
    <name evidence="4" type="ORF">F3Y22_tig00111254pilonHSYRG00043</name>
</gene>
<dbReference type="GO" id="GO:0046983">
    <property type="term" value="F:protein dimerization activity"/>
    <property type="evidence" value="ECO:0007669"/>
    <property type="project" value="InterPro"/>
</dbReference>
<dbReference type="EMBL" id="VEPZ02001286">
    <property type="protein sequence ID" value="KAE8682335.1"/>
    <property type="molecule type" value="Genomic_DNA"/>
</dbReference>
<sequence>MTFEEFETLDILAWWKEKEAQFPILAAMARDLLTVQASTVASESAFLLVAGYIATEIKTKSRVGGRIIGAGTAGLVVAGLSFAAMALCIHKDLLSPSEFNGTFTDNKLENDNESHLVDTSNGNRAASTAPIQEDLGNVSALDRMPIGMDKTPISPNLPESEVFGSSFAAPNPRASYSNLDIGSPEATSNLSDQINLDKDINEGKLGSEGKGNSDISVDSSSSFSPSSSSANQPVIVNFSFSPDLEPVLETQSKGRTLMRASLLKKNYASAPAHPKNKQSKNDYEAINDSIPVFGSPNPRSSFSPSGIPASSVGSAALQVHPGKVLVPAVVDQVQGQALAALQVLKVSHLQIR</sequence>